<evidence type="ECO:0000256" key="9">
    <source>
        <dbReference type="ARBA" id="ARBA00023224"/>
    </source>
</evidence>
<evidence type="ECO:0000256" key="1">
    <source>
        <dbReference type="ARBA" id="ARBA00004651"/>
    </source>
</evidence>
<dbReference type="InterPro" id="IPR036445">
    <property type="entry name" value="GPCR_2_extracell_dom_sf"/>
</dbReference>
<accession>A0A1D1VJ63</accession>
<dbReference type="SMART" id="SM00008">
    <property type="entry name" value="HormR"/>
    <property type="match status" value="1"/>
</dbReference>
<feature type="transmembrane region" description="Helical" evidence="10">
    <location>
        <begin position="332"/>
        <end position="353"/>
    </location>
</feature>
<comment type="caution">
    <text evidence="14">The sequence shown here is derived from an EMBL/GenBank/DDBJ whole genome shotgun (WGS) entry which is preliminary data.</text>
</comment>
<dbReference type="GO" id="GO:0005886">
    <property type="term" value="C:plasma membrane"/>
    <property type="evidence" value="ECO:0007669"/>
    <property type="project" value="UniProtKB-SubCell"/>
</dbReference>
<dbReference type="PANTHER" id="PTHR45620">
    <property type="entry name" value="PDF RECEPTOR-LIKE PROTEIN-RELATED"/>
    <property type="match status" value="1"/>
</dbReference>
<reference evidence="14 15" key="1">
    <citation type="journal article" date="2016" name="Nat. Commun.">
        <title>Extremotolerant tardigrade genome and improved radiotolerance of human cultured cells by tardigrade-unique protein.</title>
        <authorList>
            <person name="Hashimoto T."/>
            <person name="Horikawa D.D."/>
            <person name="Saito Y."/>
            <person name="Kuwahara H."/>
            <person name="Kozuka-Hata H."/>
            <person name="Shin-I T."/>
            <person name="Minakuchi Y."/>
            <person name="Ohishi K."/>
            <person name="Motoyama A."/>
            <person name="Aizu T."/>
            <person name="Enomoto A."/>
            <person name="Kondo K."/>
            <person name="Tanaka S."/>
            <person name="Hara Y."/>
            <person name="Koshikawa S."/>
            <person name="Sagara H."/>
            <person name="Miura T."/>
            <person name="Yokobori S."/>
            <person name="Miyagawa K."/>
            <person name="Suzuki Y."/>
            <person name="Kubo T."/>
            <person name="Oyama M."/>
            <person name="Kohara Y."/>
            <person name="Fujiyama A."/>
            <person name="Arakawa K."/>
            <person name="Katayama T."/>
            <person name="Toyoda A."/>
            <person name="Kunieda T."/>
        </authorList>
    </citation>
    <scope>NUCLEOTIDE SEQUENCE [LARGE SCALE GENOMIC DNA]</scope>
    <source>
        <strain evidence="14 15">YOKOZUNA-1</strain>
    </source>
</reference>
<dbReference type="PROSITE" id="PS50227">
    <property type="entry name" value="G_PROTEIN_RECEP_F2_3"/>
    <property type="match status" value="1"/>
</dbReference>
<feature type="domain" description="G-protein coupled receptors family 2 profile 2" evidence="13">
    <location>
        <begin position="210"/>
        <end position="486"/>
    </location>
</feature>
<keyword evidence="5 10" id="KW-1133">Transmembrane helix</keyword>
<dbReference type="Proteomes" id="UP000186922">
    <property type="component" value="Unassembled WGS sequence"/>
</dbReference>
<evidence type="ECO:0000256" key="3">
    <source>
        <dbReference type="ARBA" id="ARBA00022475"/>
    </source>
</evidence>
<evidence type="ECO:0000313" key="14">
    <source>
        <dbReference type="EMBL" id="GAU98953.1"/>
    </source>
</evidence>
<evidence type="ECO:0008006" key="16">
    <source>
        <dbReference type="Google" id="ProtNLM"/>
    </source>
</evidence>
<feature type="transmembrane region" description="Helical" evidence="10">
    <location>
        <begin position="430"/>
        <end position="448"/>
    </location>
</feature>
<sequence length="604" mass="68407">MTPASSCGSLRFAGFFFILIFPSTAENPASAGIISDGKRGILLPAPLNLTVIPLARIALQNNIPSELSHKSSWLPRRVRNVHTAAVVMIPPQPWALGTPESCTAFLESIGQALGQPGWCPGVTDEVLCWPAAPPGETIQQLCPRMQGVDPTKYAMKTCEIDGQWSRQTEGNPAGYTDYEGCYTEETRVMLDTFIGNSNDTTERFAVLIKSRAIEMAGYPLSLVCVLVSLFIFRYFRSLRNSRTTIHVHLFCTIAVMTFCKTIEISDQYISGYVTSSNTRDTGSLRTTRHLCEMLIVLIEYARTAMFMWMFLEGLYMHNVVAWKVFQASKPNYWLYSAIGWGFPALLVAAWAPVIEFVWLHERFVKRNRTNEDNCWYQHNESNFYNIIEIPRLCFIAINIIFLFNIIRVLLTKLRDSHQSDTVQIRKAVKATIVLAPLMGVTHLIWAIPPPTDFNSPFAWFAAWMYVSHFLRSFEGFFVALIYCFLNSEVQEALKTACQRQALQRETIRSANRRVSSLSSSHLTRYMQVNRDSVQSSVGNRDTARDRFFKVFPCWPSVRNGGASSANVRTKRHSQIPADCHTCSSNVQFPLNGVIIEEKEENIEM</sequence>
<dbReference type="Pfam" id="PF00002">
    <property type="entry name" value="7tm_2"/>
    <property type="match status" value="1"/>
</dbReference>
<keyword evidence="15" id="KW-1185">Reference proteome</keyword>
<feature type="transmembrane region" description="Helical" evidence="10">
    <location>
        <begin position="216"/>
        <end position="235"/>
    </location>
</feature>
<feature type="chain" id="PRO_5008898502" description="G-protein coupled receptors family 2 profile 2 domain-containing protein" evidence="11">
    <location>
        <begin position="26"/>
        <end position="604"/>
    </location>
</feature>
<dbReference type="OrthoDB" id="5967113at2759"/>
<dbReference type="PRINTS" id="PR00249">
    <property type="entry name" value="GPCRSECRETIN"/>
</dbReference>
<evidence type="ECO:0000256" key="7">
    <source>
        <dbReference type="ARBA" id="ARBA00023136"/>
    </source>
</evidence>
<keyword evidence="6" id="KW-0297">G-protein coupled receptor</keyword>
<dbReference type="InterPro" id="IPR000832">
    <property type="entry name" value="GPCR_2_secretin-like"/>
</dbReference>
<evidence type="ECO:0000256" key="2">
    <source>
        <dbReference type="ARBA" id="ARBA00005314"/>
    </source>
</evidence>
<evidence type="ECO:0000259" key="13">
    <source>
        <dbReference type="PROSITE" id="PS50261"/>
    </source>
</evidence>
<evidence type="ECO:0000313" key="15">
    <source>
        <dbReference type="Proteomes" id="UP000186922"/>
    </source>
</evidence>
<keyword evidence="11" id="KW-0732">Signal</keyword>
<evidence type="ECO:0000256" key="11">
    <source>
        <dbReference type="SAM" id="SignalP"/>
    </source>
</evidence>
<dbReference type="InterPro" id="IPR050332">
    <property type="entry name" value="GPCR_2"/>
</dbReference>
<gene>
    <name evidence="14" type="primary">RvY_10023-1</name>
    <name evidence="14" type="synonym">RvY_10023.1</name>
    <name evidence="14" type="ORF">RvY_10023</name>
</gene>
<dbReference type="AlphaFoldDB" id="A0A1D1VJ63"/>
<evidence type="ECO:0000256" key="5">
    <source>
        <dbReference type="ARBA" id="ARBA00022989"/>
    </source>
</evidence>
<keyword evidence="4 10" id="KW-0812">Transmembrane</keyword>
<feature type="transmembrane region" description="Helical" evidence="10">
    <location>
        <begin position="460"/>
        <end position="485"/>
    </location>
</feature>
<name>A0A1D1VJ63_RAMVA</name>
<protein>
    <recommendedName>
        <fullName evidence="16">G-protein coupled receptors family 2 profile 2 domain-containing protein</fullName>
    </recommendedName>
</protein>
<evidence type="ECO:0000256" key="8">
    <source>
        <dbReference type="ARBA" id="ARBA00023170"/>
    </source>
</evidence>
<keyword evidence="8" id="KW-0675">Receptor</keyword>
<keyword evidence="3" id="KW-1003">Cell membrane</keyword>
<dbReference type="GO" id="GO:0007166">
    <property type="term" value="P:cell surface receptor signaling pathway"/>
    <property type="evidence" value="ECO:0007669"/>
    <property type="project" value="InterPro"/>
</dbReference>
<evidence type="ECO:0000256" key="10">
    <source>
        <dbReference type="SAM" id="Phobius"/>
    </source>
</evidence>
<dbReference type="EMBL" id="BDGG01000005">
    <property type="protein sequence ID" value="GAU98953.1"/>
    <property type="molecule type" value="Genomic_DNA"/>
</dbReference>
<dbReference type="GO" id="GO:0008528">
    <property type="term" value="F:G protein-coupled peptide receptor activity"/>
    <property type="evidence" value="ECO:0007669"/>
    <property type="project" value="TreeGrafter"/>
</dbReference>
<feature type="domain" description="G-protein coupled receptors family 2 profile 1" evidence="12">
    <location>
        <begin position="101"/>
        <end position="185"/>
    </location>
</feature>
<comment type="similarity">
    <text evidence="2">Belongs to the G-protein coupled receptor 2 family.</text>
</comment>
<organism evidence="14 15">
    <name type="scientific">Ramazzottius varieornatus</name>
    <name type="common">Water bear</name>
    <name type="synonym">Tardigrade</name>
    <dbReference type="NCBI Taxonomy" id="947166"/>
    <lineage>
        <taxon>Eukaryota</taxon>
        <taxon>Metazoa</taxon>
        <taxon>Ecdysozoa</taxon>
        <taxon>Tardigrada</taxon>
        <taxon>Eutardigrada</taxon>
        <taxon>Parachela</taxon>
        <taxon>Hypsibioidea</taxon>
        <taxon>Ramazzottiidae</taxon>
        <taxon>Ramazzottius</taxon>
    </lineage>
</organism>
<evidence type="ECO:0000256" key="6">
    <source>
        <dbReference type="ARBA" id="ARBA00023040"/>
    </source>
</evidence>
<dbReference type="PROSITE" id="PS50261">
    <property type="entry name" value="G_PROTEIN_RECEP_F2_4"/>
    <property type="match status" value="1"/>
</dbReference>
<dbReference type="Gene3D" id="4.10.1240.10">
    <property type="entry name" value="GPCR, family 2, extracellular hormone receptor domain"/>
    <property type="match status" value="1"/>
</dbReference>
<evidence type="ECO:0000259" key="12">
    <source>
        <dbReference type="PROSITE" id="PS50227"/>
    </source>
</evidence>
<dbReference type="STRING" id="947166.A0A1D1VJ63"/>
<dbReference type="SUPFAM" id="SSF111418">
    <property type="entry name" value="Hormone receptor domain"/>
    <property type="match status" value="1"/>
</dbReference>
<comment type="subcellular location">
    <subcellularLocation>
        <location evidence="1">Cell membrane</location>
        <topology evidence="1">Multi-pass membrane protein</topology>
    </subcellularLocation>
</comment>
<dbReference type="InterPro" id="IPR017981">
    <property type="entry name" value="GPCR_2-like_7TM"/>
</dbReference>
<proteinExistence type="inferred from homology"/>
<dbReference type="Gene3D" id="1.20.1070.10">
    <property type="entry name" value="Rhodopsin 7-helix transmembrane proteins"/>
    <property type="match status" value="1"/>
</dbReference>
<feature type="signal peptide" evidence="11">
    <location>
        <begin position="1"/>
        <end position="25"/>
    </location>
</feature>
<keyword evidence="7 10" id="KW-0472">Membrane</keyword>
<keyword evidence="9" id="KW-0807">Transducer</keyword>
<evidence type="ECO:0000256" key="4">
    <source>
        <dbReference type="ARBA" id="ARBA00022692"/>
    </source>
</evidence>
<dbReference type="PANTHER" id="PTHR45620:SF17">
    <property type="entry name" value="PDF RECEPTOR"/>
    <property type="match status" value="1"/>
</dbReference>
<dbReference type="Pfam" id="PF02793">
    <property type="entry name" value="HRM"/>
    <property type="match status" value="1"/>
</dbReference>
<dbReference type="InterPro" id="IPR001879">
    <property type="entry name" value="GPCR_2_extracellular_dom"/>
</dbReference>
<feature type="transmembrane region" description="Helical" evidence="10">
    <location>
        <begin position="389"/>
        <end position="410"/>
    </location>
</feature>
<dbReference type="GO" id="GO:0007188">
    <property type="term" value="P:adenylate cyclase-modulating G protein-coupled receptor signaling pathway"/>
    <property type="evidence" value="ECO:0007669"/>
    <property type="project" value="TreeGrafter"/>
</dbReference>